<protein>
    <submittedName>
        <fullName evidence="1">Uncharacterized protein</fullName>
    </submittedName>
</protein>
<evidence type="ECO:0000313" key="1">
    <source>
        <dbReference type="EMBL" id="KAL3592801.1"/>
    </source>
</evidence>
<keyword evidence="2" id="KW-1185">Reference proteome</keyword>
<accession>A0ACC4CDL0</accession>
<comment type="caution">
    <text evidence="1">The sequence shown here is derived from an EMBL/GenBank/DDBJ whole genome shotgun (WGS) entry which is preliminary data.</text>
</comment>
<dbReference type="Proteomes" id="UP000309997">
    <property type="component" value="Unassembled WGS sequence"/>
</dbReference>
<proteinExistence type="predicted"/>
<organism evidence="1 2">
    <name type="scientific">Populus alba</name>
    <name type="common">White poplar</name>
    <dbReference type="NCBI Taxonomy" id="43335"/>
    <lineage>
        <taxon>Eukaryota</taxon>
        <taxon>Viridiplantae</taxon>
        <taxon>Streptophyta</taxon>
        <taxon>Embryophyta</taxon>
        <taxon>Tracheophyta</taxon>
        <taxon>Spermatophyta</taxon>
        <taxon>Magnoliopsida</taxon>
        <taxon>eudicotyledons</taxon>
        <taxon>Gunneridae</taxon>
        <taxon>Pentapetalae</taxon>
        <taxon>rosids</taxon>
        <taxon>fabids</taxon>
        <taxon>Malpighiales</taxon>
        <taxon>Salicaceae</taxon>
        <taxon>Saliceae</taxon>
        <taxon>Populus</taxon>
    </lineage>
</organism>
<reference evidence="1 2" key="1">
    <citation type="journal article" date="2024" name="Plant Biotechnol. J.">
        <title>Genome and CRISPR/Cas9 system of a widespread forest tree (Populus alba) in the world.</title>
        <authorList>
            <person name="Liu Y.J."/>
            <person name="Jiang P.F."/>
            <person name="Han X.M."/>
            <person name="Li X.Y."/>
            <person name="Wang H.M."/>
            <person name="Wang Y.J."/>
            <person name="Wang X.X."/>
            <person name="Zeng Q.Y."/>
        </authorList>
    </citation>
    <scope>NUCLEOTIDE SEQUENCE [LARGE SCALE GENOMIC DNA]</scope>
    <source>
        <strain evidence="2">cv. PAL-ZL1</strain>
    </source>
</reference>
<name>A0ACC4CDL0_POPAL</name>
<evidence type="ECO:0000313" key="2">
    <source>
        <dbReference type="Proteomes" id="UP000309997"/>
    </source>
</evidence>
<gene>
    <name evidence="1" type="ORF">D5086_011441</name>
</gene>
<sequence length="298" mass="33579">MGSTQALISFASYDAMMEAFEKDISTWRIYFDELRPSIISDDPIDRFAWVEITDLPIICWNASAITKVLSSYGRVIGFDKISYRYSSLGYTNILIGTRRNRFITESVTIQIRGSDYKIQVTELDPLNFPVFEAIEDNIRTFSPMLDEEDDETESTSDSYENIDAADTDSNKDGVPQAVGLERDVDGMRVHQAQNAGLFASFKDRWDLNSVSVSAPPEVLFPEAFQLPVKTYVRWNQKAQRQGNLRFSTSSWAASSESVVETEVQGLLEAGQELGFGNIEDLQVLAASIRDQVDRELDD</sequence>
<dbReference type="EMBL" id="RCHU02000005">
    <property type="protein sequence ID" value="KAL3592801.1"/>
    <property type="molecule type" value="Genomic_DNA"/>
</dbReference>